<dbReference type="AlphaFoldDB" id="A0A2U1KGQ3"/>
<evidence type="ECO:0000313" key="2">
    <source>
        <dbReference type="EMBL" id="PWA35959.1"/>
    </source>
</evidence>
<comment type="caution">
    <text evidence="2">The sequence shown here is derived from an EMBL/GenBank/DDBJ whole genome shotgun (WGS) entry which is preliminary data.</text>
</comment>
<name>A0A2U1KGQ3_ARTAN</name>
<dbReference type="Proteomes" id="UP000245207">
    <property type="component" value="Unassembled WGS sequence"/>
</dbReference>
<dbReference type="EMBL" id="PKPP01019040">
    <property type="protein sequence ID" value="PWA35959.1"/>
    <property type="molecule type" value="Genomic_DNA"/>
</dbReference>
<evidence type="ECO:0000256" key="1">
    <source>
        <dbReference type="SAM" id="MobiDB-lite"/>
    </source>
</evidence>
<reference evidence="2 3" key="1">
    <citation type="journal article" date="2018" name="Mol. Plant">
        <title>The genome of Artemisia annua provides insight into the evolution of Asteraceae family and artemisinin biosynthesis.</title>
        <authorList>
            <person name="Shen Q."/>
            <person name="Zhang L."/>
            <person name="Liao Z."/>
            <person name="Wang S."/>
            <person name="Yan T."/>
            <person name="Shi P."/>
            <person name="Liu M."/>
            <person name="Fu X."/>
            <person name="Pan Q."/>
            <person name="Wang Y."/>
            <person name="Lv Z."/>
            <person name="Lu X."/>
            <person name="Zhang F."/>
            <person name="Jiang W."/>
            <person name="Ma Y."/>
            <person name="Chen M."/>
            <person name="Hao X."/>
            <person name="Li L."/>
            <person name="Tang Y."/>
            <person name="Lv G."/>
            <person name="Zhou Y."/>
            <person name="Sun X."/>
            <person name="Brodelius P.E."/>
            <person name="Rose J.K.C."/>
            <person name="Tang K."/>
        </authorList>
    </citation>
    <scope>NUCLEOTIDE SEQUENCE [LARGE SCALE GENOMIC DNA]</scope>
    <source>
        <strain evidence="3">cv. Huhao1</strain>
        <tissue evidence="2">Leaf</tissue>
    </source>
</reference>
<keyword evidence="3" id="KW-1185">Reference proteome</keyword>
<protein>
    <submittedName>
        <fullName evidence="2">Uncharacterized protein</fullName>
    </submittedName>
</protein>
<accession>A0A2U1KGQ3</accession>
<evidence type="ECO:0000313" key="3">
    <source>
        <dbReference type="Proteomes" id="UP000245207"/>
    </source>
</evidence>
<feature type="region of interest" description="Disordered" evidence="1">
    <location>
        <begin position="128"/>
        <end position="158"/>
    </location>
</feature>
<dbReference type="OrthoDB" id="361102at2759"/>
<proteinExistence type="predicted"/>
<gene>
    <name evidence="2" type="ORF">CTI12_AA604640</name>
</gene>
<organism evidence="2 3">
    <name type="scientific">Artemisia annua</name>
    <name type="common">Sweet wormwood</name>
    <dbReference type="NCBI Taxonomy" id="35608"/>
    <lineage>
        <taxon>Eukaryota</taxon>
        <taxon>Viridiplantae</taxon>
        <taxon>Streptophyta</taxon>
        <taxon>Embryophyta</taxon>
        <taxon>Tracheophyta</taxon>
        <taxon>Spermatophyta</taxon>
        <taxon>Magnoliopsida</taxon>
        <taxon>eudicotyledons</taxon>
        <taxon>Gunneridae</taxon>
        <taxon>Pentapetalae</taxon>
        <taxon>asterids</taxon>
        <taxon>campanulids</taxon>
        <taxon>Asterales</taxon>
        <taxon>Asteraceae</taxon>
        <taxon>Asteroideae</taxon>
        <taxon>Anthemideae</taxon>
        <taxon>Artemisiinae</taxon>
        <taxon>Artemisia</taxon>
    </lineage>
</organism>
<sequence>MKYLNWNPKSPIKQGIRRRQFDYTVNRGLTIRLVQLNSRTFYGDIAVKGNNQPKSRRSDSHGIFVVMVDDPSRFRTGSNGDQSNDHVICCVNDYLKRKKGERDSSNTLPSGKKLKEYQQLQEGVLGRRLNATHRRRENGKTADDVRHTDGNQSRKPYGEPYIHILTPYESAHEHWAAQVRKNDCAVIRASRLRLQVCLPLFESMLWWHRPSAFTNELHQFHAFPNVVPSVVHNVSSPDGTLVVDASAIPSMATAHDNNAAVSSRSRGYMHQPARSVMLDFQTGVIRHQMTLDHEGFGNADDVPAQVGTIGFSAGGGFIVSKCDLSLL</sequence>
<feature type="compositionally biased region" description="Basic and acidic residues" evidence="1">
    <location>
        <begin position="138"/>
        <end position="149"/>
    </location>
</feature>